<feature type="region of interest" description="Disordered" evidence="1">
    <location>
        <begin position="180"/>
        <end position="215"/>
    </location>
</feature>
<dbReference type="Pfam" id="PF26226">
    <property type="entry name" value="DUF8052"/>
    <property type="match status" value="1"/>
</dbReference>
<keyword evidence="5" id="KW-1185">Reference proteome</keyword>
<dbReference type="EMBL" id="QVLV01000013">
    <property type="protein sequence ID" value="RGE57867.1"/>
    <property type="molecule type" value="Genomic_DNA"/>
</dbReference>
<feature type="domain" description="DUF8052" evidence="2">
    <location>
        <begin position="4"/>
        <end position="168"/>
    </location>
</feature>
<organism evidence="3 5">
    <name type="scientific">Eisenbergiella massiliensis</name>
    <dbReference type="NCBI Taxonomy" id="1720294"/>
    <lineage>
        <taxon>Bacteria</taxon>
        <taxon>Bacillati</taxon>
        <taxon>Bacillota</taxon>
        <taxon>Clostridia</taxon>
        <taxon>Lachnospirales</taxon>
        <taxon>Lachnospiraceae</taxon>
        <taxon>Eisenbergiella</taxon>
    </lineage>
</organism>
<dbReference type="InterPro" id="IPR058365">
    <property type="entry name" value="DUF8052"/>
</dbReference>
<dbReference type="OrthoDB" id="1751309at2"/>
<evidence type="ECO:0000313" key="5">
    <source>
        <dbReference type="Proteomes" id="UP000260812"/>
    </source>
</evidence>
<evidence type="ECO:0000313" key="6">
    <source>
        <dbReference type="Proteomes" id="UP000261166"/>
    </source>
</evidence>
<dbReference type="EMBL" id="QVLU01000029">
    <property type="protein sequence ID" value="RGE66474.1"/>
    <property type="molecule type" value="Genomic_DNA"/>
</dbReference>
<dbReference type="Proteomes" id="UP000261166">
    <property type="component" value="Unassembled WGS sequence"/>
</dbReference>
<evidence type="ECO:0000313" key="3">
    <source>
        <dbReference type="EMBL" id="RGE57867.1"/>
    </source>
</evidence>
<sequence length="215" mass="25083">MEMAQYLDRLLLRYSGTFDIYKPYFIDGKEYPAYGYFFSHLEKYVLVREANLWASDSYEHILFITADKITEEHVKEAQDVIQNYMEPKLVRKGARVPEKDHMYSFLTVILLSQYPPDRNTLKSVKRYSFDKGYRFNLRGFSTGHMALVSMEDRKITCNRAAAKKVKLLKEIFEEVDAGKPGFGELCEKKDVKPFSQKDRTGDGEREPEDGEKQGL</sequence>
<protein>
    <recommendedName>
        <fullName evidence="2">DUF8052 domain-containing protein</fullName>
    </recommendedName>
</protein>
<comment type="caution">
    <text evidence="3">The sequence shown here is derived from an EMBL/GenBank/DDBJ whole genome shotgun (WGS) entry which is preliminary data.</text>
</comment>
<accession>A0A3E3I0S8</accession>
<proteinExistence type="predicted"/>
<gene>
    <name evidence="4" type="ORF">DWY69_24245</name>
    <name evidence="3" type="ORF">DXC51_17800</name>
</gene>
<evidence type="ECO:0000259" key="2">
    <source>
        <dbReference type="Pfam" id="PF26226"/>
    </source>
</evidence>
<dbReference type="GeneID" id="97988673"/>
<evidence type="ECO:0000256" key="1">
    <source>
        <dbReference type="SAM" id="MobiDB-lite"/>
    </source>
</evidence>
<feature type="compositionally biased region" description="Basic and acidic residues" evidence="1">
    <location>
        <begin position="185"/>
        <end position="215"/>
    </location>
</feature>
<evidence type="ECO:0000313" key="4">
    <source>
        <dbReference type="EMBL" id="RGE66474.1"/>
    </source>
</evidence>
<name>A0A3E3I0S8_9FIRM</name>
<dbReference type="Proteomes" id="UP000260812">
    <property type="component" value="Unassembled WGS sequence"/>
</dbReference>
<dbReference type="RefSeq" id="WP_025490072.1">
    <property type="nucleotide sequence ID" value="NZ_CALBAU010000469.1"/>
</dbReference>
<dbReference type="AlphaFoldDB" id="A0A3E3I0S8"/>
<reference evidence="3 6" key="1">
    <citation type="submission" date="2018-08" db="EMBL/GenBank/DDBJ databases">
        <title>A genome reference for cultivated species of the human gut microbiota.</title>
        <authorList>
            <person name="Zou Y."/>
            <person name="Xue W."/>
            <person name="Luo G."/>
        </authorList>
    </citation>
    <scope>NUCLEOTIDE SEQUENCE [LARGE SCALE GENOMIC DNA]</scope>
    <source>
        <strain evidence="4 6">AF26-4BH</strain>
        <strain evidence="3">TF05-5AC</strain>
    </source>
</reference>